<keyword evidence="6" id="KW-0804">Transcription</keyword>
<dbReference type="GO" id="GO:0008270">
    <property type="term" value="F:zinc ion binding"/>
    <property type="evidence" value="ECO:0007669"/>
    <property type="project" value="TreeGrafter"/>
</dbReference>
<feature type="binding site" evidence="7">
    <location>
        <position position="103"/>
    </location>
    <ligand>
        <name>Zn(2+)</name>
        <dbReference type="ChEBI" id="CHEBI:29105"/>
    </ligand>
</feature>
<organism evidence="9 10">
    <name type="scientific">candidate division TA06 bacterium ADurb.Bin417</name>
    <dbReference type="NCBI Taxonomy" id="1852828"/>
    <lineage>
        <taxon>Bacteria</taxon>
        <taxon>Bacteria division TA06</taxon>
    </lineage>
</organism>
<keyword evidence="7" id="KW-0479">Metal-binding</keyword>
<feature type="binding site" evidence="7">
    <location>
        <position position="143"/>
    </location>
    <ligand>
        <name>Zn(2+)</name>
        <dbReference type="ChEBI" id="CHEBI:29105"/>
    </ligand>
</feature>
<feature type="binding site" evidence="8">
    <location>
        <position position="115"/>
    </location>
    <ligand>
        <name>Fe cation</name>
        <dbReference type="ChEBI" id="CHEBI:24875"/>
    </ligand>
</feature>
<accession>A0A1V5MHB9</accession>
<keyword evidence="5" id="KW-0238">DNA-binding</keyword>
<dbReference type="EMBL" id="MWAK01000093">
    <property type="protein sequence ID" value="OPZ92492.1"/>
    <property type="molecule type" value="Genomic_DNA"/>
</dbReference>
<dbReference type="PANTHER" id="PTHR33202">
    <property type="entry name" value="ZINC UPTAKE REGULATION PROTEIN"/>
    <property type="match status" value="1"/>
</dbReference>
<evidence type="ECO:0000256" key="3">
    <source>
        <dbReference type="ARBA" id="ARBA00022833"/>
    </source>
</evidence>
<dbReference type="GO" id="GO:0000976">
    <property type="term" value="F:transcription cis-regulatory region binding"/>
    <property type="evidence" value="ECO:0007669"/>
    <property type="project" value="TreeGrafter"/>
</dbReference>
<dbReference type="InterPro" id="IPR036388">
    <property type="entry name" value="WH-like_DNA-bd_sf"/>
</dbReference>
<keyword evidence="3 7" id="KW-0862">Zinc</keyword>
<dbReference type="CDD" id="cd07153">
    <property type="entry name" value="Fur_like"/>
    <property type="match status" value="1"/>
</dbReference>
<evidence type="ECO:0000256" key="5">
    <source>
        <dbReference type="ARBA" id="ARBA00023125"/>
    </source>
</evidence>
<dbReference type="GO" id="GO:1900376">
    <property type="term" value="P:regulation of secondary metabolite biosynthetic process"/>
    <property type="evidence" value="ECO:0007669"/>
    <property type="project" value="TreeGrafter"/>
</dbReference>
<feature type="binding site" evidence="8">
    <location>
        <position position="132"/>
    </location>
    <ligand>
        <name>Fe cation</name>
        <dbReference type="ChEBI" id="CHEBI:24875"/>
    </ligand>
</feature>
<evidence type="ECO:0000256" key="1">
    <source>
        <dbReference type="ARBA" id="ARBA00007957"/>
    </source>
</evidence>
<dbReference type="InterPro" id="IPR043135">
    <property type="entry name" value="Fur_C"/>
</dbReference>
<dbReference type="Gene3D" id="3.30.1490.190">
    <property type="match status" value="1"/>
</dbReference>
<keyword evidence="4" id="KW-0805">Transcription regulation</keyword>
<feature type="binding site" evidence="8">
    <location>
        <position position="96"/>
    </location>
    <ligand>
        <name>Fe cation</name>
        <dbReference type="ChEBI" id="CHEBI:24875"/>
    </ligand>
</feature>
<evidence type="ECO:0000256" key="4">
    <source>
        <dbReference type="ARBA" id="ARBA00023015"/>
    </source>
</evidence>
<dbReference type="PANTHER" id="PTHR33202:SF7">
    <property type="entry name" value="FERRIC UPTAKE REGULATION PROTEIN"/>
    <property type="match status" value="1"/>
</dbReference>
<gene>
    <name evidence="9" type="primary">fur</name>
    <name evidence="9" type="ORF">BWY73_00783</name>
</gene>
<protein>
    <submittedName>
        <fullName evidence="9">Ferric uptake regulation protein</fullName>
    </submittedName>
</protein>
<name>A0A1V5MHB9_UNCT6</name>
<dbReference type="Proteomes" id="UP000485484">
    <property type="component" value="Unassembled WGS sequence"/>
</dbReference>
<evidence type="ECO:0000256" key="8">
    <source>
        <dbReference type="PIRSR" id="PIRSR602481-2"/>
    </source>
</evidence>
<feature type="binding site" evidence="8">
    <location>
        <position position="94"/>
    </location>
    <ligand>
        <name>Fe cation</name>
        <dbReference type="ChEBI" id="CHEBI:24875"/>
    </ligand>
</feature>
<evidence type="ECO:0000313" key="9">
    <source>
        <dbReference type="EMBL" id="OPZ92492.1"/>
    </source>
</evidence>
<comment type="cofactor">
    <cofactor evidence="7">
        <name>Zn(2+)</name>
        <dbReference type="ChEBI" id="CHEBI:29105"/>
    </cofactor>
    <text evidence="7">Binds 1 zinc ion per subunit.</text>
</comment>
<sequence length="153" mass="18217">MKTGNTETEVLQKFLADRRLNRSRVREEILDVFLRAERHLTADQLYQLARRRLPSVGYATVYRSLKIFCDCGLCRPIKLENEPVRYEHLYRHDHHDHLVCTRCGRLVEVFDPTLEQLQEKLGRKHGFQMERHRLELYGICPECRKKGGPDDRN</sequence>
<comment type="similarity">
    <text evidence="1">Belongs to the Fur family.</text>
</comment>
<comment type="caution">
    <text evidence="9">The sequence shown here is derived from an EMBL/GenBank/DDBJ whole genome shotgun (WGS) entry which is preliminary data.</text>
</comment>
<feature type="binding site" evidence="7">
    <location>
        <position position="100"/>
    </location>
    <ligand>
        <name>Zn(2+)</name>
        <dbReference type="ChEBI" id="CHEBI:29105"/>
    </ligand>
</feature>
<evidence type="ECO:0000313" key="10">
    <source>
        <dbReference type="Proteomes" id="UP000485484"/>
    </source>
</evidence>
<proteinExistence type="inferred from homology"/>
<dbReference type="GO" id="GO:0045892">
    <property type="term" value="P:negative regulation of DNA-templated transcription"/>
    <property type="evidence" value="ECO:0007669"/>
    <property type="project" value="TreeGrafter"/>
</dbReference>
<feature type="binding site" evidence="7">
    <location>
        <position position="140"/>
    </location>
    <ligand>
        <name>Zn(2+)</name>
        <dbReference type="ChEBI" id="CHEBI:29105"/>
    </ligand>
</feature>
<dbReference type="Gene3D" id="1.10.10.10">
    <property type="entry name" value="Winged helix-like DNA-binding domain superfamily/Winged helix DNA-binding domain"/>
    <property type="match status" value="1"/>
</dbReference>
<reference evidence="9 10" key="1">
    <citation type="submission" date="2017-02" db="EMBL/GenBank/DDBJ databases">
        <title>Delving into the versatile metabolic prowess of the omnipresent phylum Bacteroidetes.</title>
        <authorList>
            <person name="Nobu M.K."/>
            <person name="Mei R."/>
            <person name="Narihiro T."/>
            <person name="Kuroda K."/>
            <person name="Liu W.-T."/>
        </authorList>
    </citation>
    <scope>NUCLEOTIDE SEQUENCE [LARGE SCALE GENOMIC DNA]</scope>
    <source>
        <strain evidence="9">ADurb.Bin417</strain>
    </source>
</reference>
<evidence type="ECO:0000256" key="7">
    <source>
        <dbReference type="PIRSR" id="PIRSR602481-1"/>
    </source>
</evidence>
<keyword evidence="2" id="KW-0678">Repressor</keyword>
<dbReference type="GO" id="GO:0003700">
    <property type="term" value="F:DNA-binding transcription factor activity"/>
    <property type="evidence" value="ECO:0007669"/>
    <property type="project" value="InterPro"/>
</dbReference>
<dbReference type="InterPro" id="IPR002481">
    <property type="entry name" value="FUR"/>
</dbReference>
<evidence type="ECO:0000256" key="2">
    <source>
        <dbReference type="ARBA" id="ARBA00022491"/>
    </source>
</evidence>
<dbReference type="SUPFAM" id="SSF46785">
    <property type="entry name" value="Winged helix' DNA-binding domain"/>
    <property type="match status" value="1"/>
</dbReference>
<dbReference type="Pfam" id="PF01475">
    <property type="entry name" value="FUR"/>
    <property type="match status" value="1"/>
</dbReference>
<comment type="cofactor">
    <cofactor evidence="8">
        <name>Mn(2+)</name>
        <dbReference type="ChEBI" id="CHEBI:29035"/>
    </cofactor>
    <cofactor evidence="8">
        <name>Fe(2+)</name>
        <dbReference type="ChEBI" id="CHEBI:29033"/>
    </cofactor>
    <text evidence="8">Binds 1 Mn(2+) or Fe(2+) ion per subunit.</text>
</comment>
<dbReference type="InterPro" id="IPR036390">
    <property type="entry name" value="WH_DNA-bd_sf"/>
</dbReference>
<evidence type="ECO:0000256" key="6">
    <source>
        <dbReference type="ARBA" id="ARBA00023163"/>
    </source>
</evidence>
<dbReference type="AlphaFoldDB" id="A0A1V5MHB9"/>
<keyword evidence="8" id="KW-0408">Iron</keyword>